<gene>
    <name evidence="3" type="ORF">EV190_12637</name>
</gene>
<accession>A0A4R6UH09</accession>
<keyword evidence="1" id="KW-0472">Membrane</keyword>
<keyword evidence="1" id="KW-1133">Transmembrane helix</keyword>
<dbReference type="RefSeq" id="WP_166655518.1">
    <property type="nucleotide sequence ID" value="NZ_SNYN01000026.1"/>
</dbReference>
<evidence type="ECO:0000313" key="4">
    <source>
        <dbReference type="Proteomes" id="UP000295281"/>
    </source>
</evidence>
<dbReference type="Proteomes" id="UP000295281">
    <property type="component" value="Unassembled WGS sequence"/>
</dbReference>
<keyword evidence="1" id="KW-0812">Transmembrane</keyword>
<proteinExistence type="predicted"/>
<feature type="transmembrane region" description="Helical" evidence="1">
    <location>
        <begin position="169"/>
        <end position="189"/>
    </location>
</feature>
<dbReference type="GO" id="GO:0006508">
    <property type="term" value="P:proteolysis"/>
    <property type="evidence" value="ECO:0007669"/>
    <property type="project" value="UniProtKB-KW"/>
</dbReference>
<organism evidence="3 4">
    <name type="scientific">Actinorugispora endophytica</name>
    <dbReference type="NCBI Taxonomy" id="1605990"/>
    <lineage>
        <taxon>Bacteria</taxon>
        <taxon>Bacillati</taxon>
        <taxon>Actinomycetota</taxon>
        <taxon>Actinomycetes</taxon>
        <taxon>Streptosporangiales</taxon>
        <taxon>Nocardiopsidaceae</taxon>
        <taxon>Actinorugispora</taxon>
    </lineage>
</organism>
<sequence length="263" mass="27483">MISRSRIRAGLTGATATKTVWPVLLTIILMVAVLLAGQPLGAVLAVLAVYLWRRFAHRPWAGVGLPMTWSAVPLLLLGAGVTVAALLAANAASVALGAAVWVPWEPEGLVYLPLVIAFIIIAQAFPEELIWRGNLYDMLADRLSPRVVLVLTSVGFGAFHVFSRSEAQGAVEVALYAAGAVALGFVCAASRERTGTIWMAVGVHSGIYFGNGFFPTEGIVYSVQLAAQALAMVLAGLLVLGRSGIGGRAARSGAVARQAGKDH</sequence>
<name>A0A4R6UH09_9ACTN</name>
<dbReference type="GO" id="GO:0004175">
    <property type="term" value="F:endopeptidase activity"/>
    <property type="evidence" value="ECO:0007669"/>
    <property type="project" value="UniProtKB-ARBA"/>
</dbReference>
<evidence type="ECO:0000259" key="2">
    <source>
        <dbReference type="Pfam" id="PF02517"/>
    </source>
</evidence>
<feature type="transmembrane region" description="Helical" evidence="1">
    <location>
        <begin position="20"/>
        <end position="53"/>
    </location>
</feature>
<feature type="domain" description="CAAX prenyl protease 2/Lysostaphin resistance protein A-like" evidence="2">
    <location>
        <begin position="113"/>
        <end position="207"/>
    </location>
</feature>
<protein>
    <submittedName>
        <fullName evidence="3">CAAX prenyl protease-like protein</fullName>
    </submittedName>
</protein>
<keyword evidence="3" id="KW-0645">Protease</keyword>
<reference evidence="3 4" key="1">
    <citation type="submission" date="2019-03" db="EMBL/GenBank/DDBJ databases">
        <title>Genomic Encyclopedia of Type Strains, Phase IV (KMG-IV): sequencing the most valuable type-strain genomes for metagenomic binning, comparative biology and taxonomic classification.</title>
        <authorList>
            <person name="Goeker M."/>
        </authorList>
    </citation>
    <scope>NUCLEOTIDE SEQUENCE [LARGE SCALE GENOMIC DNA]</scope>
    <source>
        <strain evidence="3 4">DSM 46770</strain>
    </source>
</reference>
<feature type="transmembrane region" description="Helical" evidence="1">
    <location>
        <begin position="196"/>
        <end position="214"/>
    </location>
</feature>
<dbReference type="AlphaFoldDB" id="A0A4R6UH09"/>
<feature type="transmembrane region" description="Helical" evidence="1">
    <location>
        <begin position="220"/>
        <end position="241"/>
    </location>
</feature>
<feature type="transmembrane region" description="Helical" evidence="1">
    <location>
        <begin position="147"/>
        <end position="163"/>
    </location>
</feature>
<dbReference type="EMBL" id="SNYN01000026">
    <property type="protein sequence ID" value="TDQ46130.1"/>
    <property type="molecule type" value="Genomic_DNA"/>
</dbReference>
<keyword evidence="4" id="KW-1185">Reference proteome</keyword>
<feature type="transmembrane region" description="Helical" evidence="1">
    <location>
        <begin position="74"/>
        <end position="102"/>
    </location>
</feature>
<dbReference type="InterPro" id="IPR003675">
    <property type="entry name" value="Rce1/LyrA-like_dom"/>
</dbReference>
<dbReference type="Pfam" id="PF02517">
    <property type="entry name" value="Rce1-like"/>
    <property type="match status" value="1"/>
</dbReference>
<evidence type="ECO:0000313" key="3">
    <source>
        <dbReference type="EMBL" id="TDQ46130.1"/>
    </source>
</evidence>
<dbReference type="GO" id="GO:0080120">
    <property type="term" value="P:CAAX-box protein maturation"/>
    <property type="evidence" value="ECO:0007669"/>
    <property type="project" value="UniProtKB-ARBA"/>
</dbReference>
<comment type="caution">
    <text evidence="3">The sequence shown here is derived from an EMBL/GenBank/DDBJ whole genome shotgun (WGS) entry which is preliminary data.</text>
</comment>
<feature type="transmembrane region" description="Helical" evidence="1">
    <location>
        <begin position="108"/>
        <end position="126"/>
    </location>
</feature>
<keyword evidence="3" id="KW-0378">Hydrolase</keyword>
<evidence type="ECO:0000256" key="1">
    <source>
        <dbReference type="SAM" id="Phobius"/>
    </source>
</evidence>